<dbReference type="Pfam" id="PF08212">
    <property type="entry name" value="Lipocalin_2"/>
    <property type="match status" value="1"/>
</dbReference>
<feature type="signal peptide" evidence="2">
    <location>
        <begin position="1"/>
        <end position="17"/>
    </location>
</feature>
<comment type="function">
    <text evidence="2">Involved in the storage or transport of lipids necessary for membrane maintenance under stressful conditions. Displays a binding preference for lysophospholipids.</text>
</comment>
<dbReference type="InterPro" id="IPR047202">
    <property type="entry name" value="Lipocalin_Blc-like_dom"/>
</dbReference>
<feature type="lipid moiety-binding region" description="S-diacylglycerol cysteine" evidence="3">
    <location>
        <position position="16"/>
    </location>
</feature>
<evidence type="ECO:0000256" key="1">
    <source>
        <dbReference type="ARBA" id="ARBA00006889"/>
    </source>
</evidence>
<keyword evidence="6" id="KW-1185">Reference proteome</keyword>
<evidence type="ECO:0000259" key="4">
    <source>
        <dbReference type="Pfam" id="PF08212"/>
    </source>
</evidence>
<dbReference type="PATRIC" id="fig|1301098.3.peg.5388"/>
<dbReference type="CDD" id="cd19438">
    <property type="entry name" value="lipocalin_Blc-like"/>
    <property type="match status" value="1"/>
</dbReference>
<name>A0A024HQ83_PSEKB</name>
<dbReference type="HOGENOM" id="CLU_068449_3_1_6"/>
<comment type="subunit">
    <text evidence="2">Homodimer.</text>
</comment>
<proteinExistence type="inferred from homology"/>
<evidence type="ECO:0000256" key="2">
    <source>
        <dbReference type="PIRNR" id="PIRNR036893"/>
    </source>
</evidence>
<feature type="domain" description="Lipocalin/cytosolic fatty-acid binding" evidence="4">
    <location>
        <begin position="29"/>
        <end position="175"/>
    </location>
</feature>
<dbReference type="PANTHER" id="PTHR10612">
    <property type="entry name" value="APOLIPOPROTEIN D"/>
    <property type="match status" value="1"/>
</dbReference>
<dbReference type="RefSeq" id="WP_043256036.1">
    <property type="nucleotide sequence ID" value="NZ_HG322950.1"/>
</dbReference>
<dbReference type="Proteomes" id="UP000025241">
    <property type="component" value="Chromosome I"/>
</dbReference>
<dbReference type="EMBL" id="HG322950">
    <property type="protein sequence ID" value="CDF86712.1"/>
    <property type="molecule type" value="Genomic_DNA"/>
</dbReference>
<dbReference type="SUPFAM" id="SSF50814">
    <property type="entry name" value="Lipocalins"/>
    <property type="match status" value="1"/>
</dbReference>
<evidence type="ECO:0000313" key="6">
    <source>
        <dbReference type="Proteomes" id="UP000025241"/>
    </source>
</evidence>
<keyword evidence="2" id="KW-0998">Cell outer membrane</keyword>
<comment type="subcellular location">
    <subcellularLocation>
        <location evidence="2">Cell outer membrane</location>
    </subcellularLocation>
</comment>
<keyword evidence="2 3" id="KW-0449">Lipoprotein</keyword>
<dbReference type="PROSITE" id="PS51257">
    <property type="entry name" value="PROKAR_LIPOPROTEIN"/>
    <property type="match status" value="1"/>
</dbReference>
<dbReference type="PROSITE" id="PS00213">
    <property type="entry name" value="LIPOCALIN"/>
    <property type="match status" value="1"/>
</dbReference>
<dbReference type="eggNOG" id="COG3040">
    <property type="taxonomic scope" value="Bacteria"/>
</dbReference>
<reference evidence="5 6" key="2">
    <citation type="submission" date="2014-05" db="EMBL/GenBank/DDBJ databases">
        <title>Genome sequence of the 3-chlorobenzoate degrading bacterium Pseudomonas knackmussii B13 shows multiple evidence for horizontal gene transfer.</title>
        <authorList>
            <person name="Miyazaki R."/>
            <person name="Bertelli C."/>
            <person name="Falquet L."/>
            <person name="Robinson-Rechavi M."/>
            <person name="Gharib W."/>
            <person name="Roy S."/>
            <person name="Van der Meer J.R."/>
        </authorList>
    </citation>
    <scope>NUCLEOTIDE SEQUENCE [LARGE SCALE GENOMIC DNA]</scope>
    <source>
        <strain evidence="5 6">B13</strain>
    </source>
</reference>
<keyword evidence="2" id="KW-0446">Lipid-binding</keyword>
<dbReference type="PANTHER" id="PTHR10612:SF34">
    <property type="entry name" value="APOLIPOPROTEIN D"/>
    <property type="match status" value="1"/>
</dbReference>
<comment type="similarity">
    <text evidence="1 2">Belongs to the calycin superfamily. Lipocalin family.</text>
</comment>
<dbReference type="GO" id="GO:0006950">
    <property type="term" value="P:response to stress"/>
    <property type="evidence" value="ECO:0007669"/>
    <property type="project" value="UniProtKB-ARBA"/>
</dbReference>
<dbReference type="AlphaFoldDB" id="A0A024HQ83"/>
<organism evidence="5 6">
    <name type="scientific">Pseudomonas knackmussii (strain DSM 6978 / CCUG 54928 / LMG 23759 / B13)</name>
    <dbReference type="NCBI Taxonomy" id="1301098"/>
    <lineage>
        <taxon>Bacteria</taxon>
        <taxon>Pseudomonadati</taxon>
        <taxon>Pseudomonadota</taxon>
        <taxon>Gammaproteobacteria</taxon>
        <taxon>Pseudomonadales</taxon>
        <taxon>Pseudomonadaceae</taxon>
        <taxon>Pseudomonas</taxon>
    </lineage>
</organism>
<reference evidence="5 6" key="1">
    <citation type="submission" date="2013-03" db="EMBL/GenBank/DDBJ databases">
        <authorList>
            <person name="Linke B."/>
        </authorList>
    </citation>
    <scope>NUCLEOTIDE SEQUENCE [LARGE SCALE GENOMIC DNA]</scope>
    <source>
        <strain evidence="5 6">B13</strain>
    </source>
</reference>
<dbReference type="InterPro" id="IPR012674">
    <property type="entry name" value="Calycin"/>
</dbReference>
<dbReference type="STRING" id="1301098.PKB_5400"/>
<evidence type="ECO:0000313" key="5">
    <source>
        <dbReference type="EMBL" id="CDF86712.1"/>
    </source>
</evidence>
<keyword evidence="2" id="KW-0472">Membrane</keyword>
<dbReference type="PRINTS" id="PR01171">
    <property type="entry name" value="BCTLIPOCALIN"/>
</dbReference>
<feature type="chain" id="PRO_5013436858" description="Outer membrane lipoprotein Blc" evidence="2">
    <location>
        <begin position="18"/>
        <end position="183"/>
    </location>
</feature>
<dbReference type="KEGG" id="pkc:PKB_5400"/>
<dbReference type="InterPro" id="IPR002446">
    <property type="entry name" value="Lipocalin_bac"/>
</dbReference>
<dbReference type="InterPro" id="IPR022271">
    <property type="entry name" value="Lipocalin_ApoD"/>
</dbReference>
<feature type="lipid moiety-binding region" description="N-palmitoyl cysteine" evidence="3">
    <location>
        <position position="16"/>
    </location>
</feature>
<protein>
    <recommendedName>
        <fullName evidence="2">Outer membrane lipoprotein Blc</fullName>
    </recommendedName>
</protein>
<dbReference type="InterPro" id="IPR000566">
    <property type="entry name" value="Lipocln_cytosolic_FA-bd_dom"/>
</dbReference>
<dbReference type="OrthoDB" id="9793905at2"/>
<dbReference type="GO" id="GO:0009279">
    <property type="term" value="C:cell outer membrane"/>
    <property type="evidence" value="ECO:0007669"/>
    <property type="project" value="UniProtKB-SubCell"/>
</dbReference>
<dbReference type="InterPro" id="IPR022272">
    <property type="entry name" value="Lipocalin_CS"/>
</dbReference>
<dbReference type="Gene3D" id="2.40.128.20">
    <property type="match status" value="1"/>
</dbReference>
<accession>A0A024HQ83</accession>
<dbReference type="GO" id="GO:0008289">
    <property type="term" value="F:lipid binding"/>
    <property type="evidence" value="ECO:0007669"/>
    <property type="project" value="UniProtKB-UniRule"/>
</dbReference>
<keyword evidence="2" id="KW-0732">Signal</keyword>
<evidence type="ECO:0000256" key="3">
    <source>
        <dbReference type="PIRSR" id="PIRSR036893-52"/>
    </source>
</evidence>
<sequence>MRALTLLVLGAALAGCAGHSPEPPATVQVDPQRYQGTWYELARKPMIFQRACRQSEAHYSLRADGSLEVLNRCRTDDGSWKQVVGTATPQVPGRTDAFWVRFDNWPTRLFPDLVRGDYQVLYVDAAYQTALVGSRDRDYLWLLSRQPSLPEPVLRRLLAEANRRGYDTADLIWRSDDSAIGKP</sequence>
<keyword evidence="3" id="KW-0564">Palmitate</keyword>
<gene>
    <name evidence="5" type="primary">blc</name>
    <name evidence="5" type="ORF">PKB_5400</name>
</gene>
<dbReference type="PIRSF" id="PIRSF036893">
    <property type="entry name" value="Lipocalin_ApoD"/>
    <property type="match status" value="1"/>
</dbReference>